<dbReference type="Proteomes" id="UP001501161">
    <property type="component" value="Unassembled WGS sequence"/>
</dbReference>
<feature type="domain" description="NERD" evidence="1">
    <location>
        <begin position="90"/>
        <end position="171"/>
    </location>
</feature>
<organism evidence="2 3">
    <name type="scientific">Nocardioides furvisabuli</name>
    <dbReference type="NCBI Taxonomy" id="375542"/>
    <lineage>
        <taxon>Bacteria</taxon>
        <taxon>Bacillati</taxon>
        <taxon>Actinomycetota</taxon>
        <taxon>Actinomycetes</taxon>
        <taxon>Propionibacteriales</taxon>
        <taxon>Nocardioidaceae</taxon>
        <taxon>Nocardioides</taxon>
    </lineage>
</organism>
<comment type="caution">
    <text evidence="2">The sequence shown here is derived from an EMBL/GenBank/DDBJ whole genome shotgun (WGS) entry which is preliminary data.</text>
</comment>
<sequence>MSKHHPYSRLEFRRRLKAWLFRNLRLVGGLTAGLLASVAFAASLLIATAPDSRLTWWLLGATPTAMTAAYLHLLHTAFMAHDSEAIWHVRGAWGEDNTRDELRRAKRKKLVWGWIDSLGLQVGDIDHLVVTRRGGLVAVDSKWRSRIDDKADMARAAQKVRLRAEALTRDFLKGDSRGSRRAKVNPLSVTSVVVLWGPAQRGVPRGANVDGIEFIAGRDFVAWLQRLDGEQVDKAAADDIVRKLEERRASVQASRAAPA</sequence>
<dbReference type="InterPro" id="IPR011528">
    <property type="entry name" value="NERD"/>
</dbReference>
<proteinExistence type="predicted"/>
<dbReference type="Pfam" id="PF08378">
    <property type="entry name" value="NERD"/>
    <property type="match status" value="1"/>
</dbReference>
<gene>
    <name evidence="2" type="ORF">GCM10009726_27200</name>
</gene>
<protein>
    <recommendedName>
        <fullName evidence="1">NERD domain-containing protein</fullName>
    </recommendedName>
</protein>
<name>A0ABP5J5T0_9ACTN</name>
<reference evidence="3" key="1">
    <citation type="journal article" date="2019" name="Int. J. Syst. Evol. Microbiol.">
        <title>The Global Catalogue of Microorganisms (GCM) 10K type strain sequencing project: providing services to taxonomists for standard genome sequencing and annotation.</title>
        <authorList>
            <consortium name="The Broad Institute Genomics Platform"/>
            <consortium name="The Broad Institute Genome Sequencing Center for Infectious Disease"/>
            <person name="Wu L."/>
            <person name="Ma J."/>
        </authorList>
    </citation>
    <scope>NUCLEOTIDE SEQUENCE [LARGE SCALE GENOMIC DNA]</scope>
    <source>
        <strain evidence="3">JCM 13813</strain>
    </source>
</reference>
<dbReference type="EMBL" id="BAAAMQ010000014">
    <property type="protein sequence ID" value="GAA2111259.1"/>
    <property type="molecule type" value="Genomic_DNA"/>
</dbReference>
<evidence type="ECO:0000259" key="1">
    <source>
        <dbReference type="Pfam" id="PF08378"/>
    </source>
</evidence>
<evidence type="ECO:0000313" key="3">
    <source>
        <dbReference type="Proteomes" id="UP001501161"/>
    </source>
</evidence>
<evidence type="ECO:0000313" key="2">
    <source>
        <dbReference type="EMBL" id="GAA2111259.1"/>
    </source>
</evidence>
<accession>A0ABP5J5T0</accession>
<keyword evidence="3" id="KW-1185">Reference proteome</keyword>